<evidence type="ECO:0000256" key="2">
    <source>
        <dbReference type="ARBA" id="ARBA00022927"/>
    </source>
</evidence>
<evidence type="ECO:0000313" key="6">
    <source>
        <dbReference type="Proteomes" id="UP000324800"/>
    </source>
</evidence>
<name>A0A5J4T9B1_9EUKA</name>
<evidence type="ECO:0000256" key="3">
    <source>
        <dbReference type="ARBA" id="ARBA00023054"/>
    </source>
</evidence>
<gene>
    <name evidence="5" type="ORF">EZS28_049438</name>
</gene>
<organism evidence="5 6">
    <name type="scientific">Streblomastix strix</name>
    <dbReference type="NCBI Taxonomy" id="222440"/>
    <lineage>
        <taxon>Eukaryota</taxon>
        <taxon>Metamonada</taxon>
        <taxon>Preaxostyla</taxon>
        <taxon>Oxymonadida</taxon>
        <taxon>Streblomastigidae</taxon>
        <taxon>Streblomastix</taxon>
    </lineage>
</organism>
<keyword evidence="2" id="KW-0653">Protein transport</keyword>
<dbReference type="InterPro" id="IPR019515">
    <property type="entry name" value="VPS54_N"/>
</dbReference>
<sequence length="146" mass="17055">MDDYKDFSELISLLGERPVSAQVLEAHREMKSAHLADVRARLSRMVLTNYDQFVRSIAKIQSMSMFLSETKQLARQTRMMIVGADEAIILNSTEILKKFRRKKKLMKVLDIIEKLTEMQAVEKEVQNCLQNKDYRKVYINIIDTNI</sequence>
<dbReference type="EMBL" id="SNRW01035280">
    <property type="protein sequence ID" value="KAA6355036.1"/>
    <property type="molecule type" value="Genomic_DNA"/>
</dbReference>
<dbReference type="Pfam" id="PF10475">
    <property type="entry name" value="Vps54_N"/>
    <property type="match status" value="1"/>
</dbReference>
<reference evidence="5 6" key="1">
    <citation type="submission" date="2019-03" db="EMBL/GenBank/DDBJ databases">
        <title>Single cell metagenomics reveals metabolic interactions within the superorganism composed of flagellate Streblomastix strix and complex community of Bacteroidetes bacteria on its surface.</title>
        <authorList>
            <person name="Treitli S.C."/>
            <person name="Kolisko M."/>
            <person name="Husnik F."/>
            <person name="Keeling P."/>
            <person name="Hampl V."/>
        </authorList>
    </citation>
    <scope>NUCLEOTIDE SEQUENCE [LARGE SCALE GENOMIC DNA]</scope>
    <source>
        <strain evidence="5">ST1C</strain>
    </source>
</reference>
<evidence type="ECO:0000259" key="4">
    <source>
        <dbReference type="Pfam" id="PF10475"/>
    </source>
</evidence>
<dbReference type="GO" id="GO:0015031">
    <property type="term" value="P:protein transport"/>
    <property type="evidence" value="ECO:0007669"/>
    <property type="project" value="UniProtKB-KW"/>
</dbReference>
<evidence type="ECO:0000313" key="5">
    <source>
        <dbReference type="EMBL" id="KAA6355036.1"/>
    </source>
</evidence>
<protein>
    <recommendedName>
        <fullName evidence="4">Vacuolar protein sorting-associated protein 54 N-terminal domain-containing protein</fullName>
    </recommendedName>
</protein>
<feature type="domain" description="Vacuolar protein sorting-associated protein 54 N-terminal" evidence="4">
    <location>
        <begin position="16"/>
        <end position="136"/>
    </location>
</feature>
<evidence type="ECO:0000256" key="1">
    <source>
        <dbReference type="ARBA" id="ARBA00022448"/>
    </source>
</evidence>
<keyword evidence="1" id="KW-0813">Transport</keyword>
<dbReference type="AlphaFoldDB" id="A0A5J4T9B1"/>
<keyword evidence="3" id="KW-0175">Coiled coil</keyword>
<comment type="caution">
    <text evidence="5">The sequence shown here is derived from an EMBL/GenBank/DDBJ whole genome shotgun (WGS) entry which is preliminary data.</text>
</comment>
<dbReference type="Proteomes" id="UP000324800">
    <property type="component" value="Unassembled WGS sequence"/>
</dbReference>
<proteinExistence type="predicted"/>
<accession>A0A5J4T9B1</accession>